<dbReference type="AlphaFoldDB" id="D2JD00"/>
<keyword evidence="2" id="KW-0614">Plasmid</keyword>
<organism evidence="2">
    <name type="scientific">Staphylococcus epidermidis</name>
    <dbReference type="NCBI Taxonomy" id="1282"/>
    <lineage>
        <taxon>Bacteria</taxon>
        <taxon>Bacillati</taxon>
        <taxon>Bacillota</taxon>
        <taxon>Bacilli</taxon>
        <taxon>Bacillales</taxon>
        <taxon>Staphylococcaceae</taxon>
        <taxon>Staphylococcus</taxon>
    </lineage>
</organism>
<name>D2JD00_STAEP</name>
<proteinExistence type="predicted"/>
<protein>
    <submittedName>
        <fullName evidence="2">Uncharacterized protein</fullName>
    </submittedName>
</protein>
<keyword evidence="1" id="KW-0472">Membrane</keyword>
<feature type="transmembrane region" description="Helical" evidence="1">
    <location>
        <begin position="12"/>
        <end position="40"/>
    </location>
</feature>
<accession>D2JD00</accession>
<keyword evidence="1" id="KW-1133">Transmembrane helix</keyword>
<dbReference type="EMBL" id="GQ900469">
    <property type="protein sequence ID" value="ADA62613.1"/>
    <property type="molecule type" value="Genomic_DNA"/>
</dbReference>
<evidence type="ECO:0000256" key="1">
    <source>
        <dbReference type="SAM" id="Phobius"/>
    </source>
</evidence>
<evidence type="ECO:0000313" key="2">
    <source>
        <dbReference type="EMBL" id="ADA62613.1"/>
    </source>
</evidence>
<keyword evidence="1" id="KW-0812">Transmembrane</keyword>
<reference evidence="2" key="2">
    <citation type="submission" date="2009-12" db="EMBL/GenBank/DDBJ databases">
        <authorList>
            <person name="Summers A.O."/>
            <person name="Shearer J."/>
            <person name="Wireman J."/>
        </authorList>
    </citation>
    <scope>NUCLEOTIDE SEQUENCE</scope>
    <source>
        <strain evidence="2">CDC19</strain>
        <plasmid evidence="2">SAP024A</plasmid>
    </source>
</reference>
<reference evidence="2" key="1">
    <citation type="submission" date="2009-08" db="EMBL/GenBank/DDBJ databases">
        <authorList>
            <person name="Gill J."/>
            <person name="Borman J."/>
            <person name="Shetty J."/>
            <person name="Hostetler J."/>
            <person name="Durkin S."/>
            <person name="Montgomery B."/>
        </authorList>
    </citation>
    <scope>NUCLEOTIDE SEQUENCE</scope>
    <source>
        <strain evidence="2">CDC19</strain>
        <plasmid evidence="2">SAP024A</plasmid>
    </source>
</reference>
<geneLocation type="plasmid" evidence="2">
    <name>SAP024A</name>
</geneLocation>
<sequence length="55" mass="6230">MSNKYNIHPVLYIGGFTLLFSFIFGFPIGTLMGLIIGIGVRKRNINPRKIFESVK</sequence>
<gene>
    <name evidence="2" type="ORF">SAP024A_048</name>
</gene>